<keyword evidence="2" id="KW-1185">Reference proteome</keyword>
<gene>
    <name evidence="1" type="ORF">ACFQNG_17165</name>
</gene>
<dbReference type="Proteomes" id="UP001596500">
    <property type="component" value="Unassembled WGS sequence"/>
</dbReference>
<dbReference type="RefSeq" id="WP_379866930.1">
    <property type="nucleotide sequence ID" value="NZ_JBHTBW010000062.1"/>
</dbReference>
<proteinExistence type="predicted"/>
<name>A0ABW2RPA6_9BACL</name>
<evidence type="ECO:0000313" key="2">
    <source>
        <dbReference type="Proteomes" id="UP001596500"/>
    </source>
</evidence>
<accession>A0ABW2RPA6</accession>
<reference evidence="2" key="1">
    <citation type="journal article" date="2019" name="Int. J. Syst. Evol. Microbiol.">
        <title>The Global Catalogue of Microorganisms (GCM) 10K type strain sequencing project: providing services to taxonomists for standard genome sequencing and annotation.</title>
        <authorList>
            <consortium name="The Broad Institute Genomics Platform"/>
            <consortium name="The Broad Institute Genome Sequencing Center for Infectious Disease"/>
            <person name="Wu L."/>
            <person name="Ma J."/>
        </authorList>
    </citation>
    <scope>NUCLEOTIDE SEQUENCE [LARGE SCALE GENOMIC DNA]</scope>
    <source>
        <strain evidence="2">CGMCC 1.12942</strain>
    </source>
</reference>
<organism evidence="1 2">
    <name type="scientific">Laceyella putida</name>
    <dbReference type="NCBI Taxonomy" id="110101"/>
    <lineage>
        <taxon>Bacteria</taxon>
        <taxon>Bacillati</taxon>
        <taxon>Bacillota</taxon>
        <taxon>Bacilli</taxon>
        <taxon>Bacillales</taxon>
        <taxon>Thermoactinomycetaceae</taxon>
        <taxon>Laceyella</taxon>
    </lineage>
</organism>
<evidence type="ECO:0000313" key="1">
    <source>
        <dbReference type="EMBL" id="MFC7442805.1"/>
    </source>
</evidence>
<protein>
    <submittedName>
        <fullName evidence="1">Uncharacterized protein</fullName>
    </submittedName>
</protein>
<dbReference type="EMBL" id="JBHTBW010000062">
    <property type="protein sequence ID" value="MFC7442805.1"/>
    <property type="molecule type" value="Genomic_DNA"/>
</dbReference>
<comment type="caution">
    <text evidence="1">The sequence shown here is derived from an EMBL/GenBank/DDBJ whole genome shotgun (WGS) entry which is preliminary data.</text>
</comment>
<sequence>MADVEIPFLFAQLIYDYKERSGHIEVLLDEVTDRTQTVLQQQEKFKLPVACVTQEFYRISGSARCMEMYDKRYQLQFALDTPLEKSSFALAELVKPYDMVAVEFAGSVVQGYIVNFSDDGNFLALRDPDTLRIQLFPVGQCKITLLDSGIK</sequence>